<accession>A0A164MEF0</accession>
<dbReference type="Proteomes" id="UP000076722">
    <property type="component" value="Unassembled WGS sequence"/>
</dbReference>
<keyword evidence="2" id="KW-0732">Signal</keyword>
<organism evidence="3 4">
    <name type="scientific">Sistotremastrum niveocremeum HHB9708</name>
    <dbReference type="NCBI Taxonomy" id="1314777"/>
    <lineage>
        <taxon>Eukaryota</taxon>
        <taxon>Fungi</taxon>
        <taxon>Dikarya</taxon>
        <taxon>Basidiomycota</taxon>
        <taxon>Agaricomycotina</taxon>
        <taxon>Agaricomycetes</taxon>
        <taxon>Sistotremastrales</taxon>
        <taxon>Sistotremastraceae</taxon>
        <taxon>Sertulicium</taxon>
        <taxon>Sertulicium niveocremeum</taxon>
    </lineage>
</organism>
<name>A0A164MEF0_9AGAM</name>
<proteinExistence type="predicted"/>
<feature type="transmembrane region" description="Helical" evidence="1">
    <location>
        <begin position="170"/>
        <end position="194"/>
    </location>
</feature>
<evidence type="ECO:0000313" key="4">
    <source>
        <dbReference type="Proteomes" id="UP000076722"/>
    </source>
</evidence>
<feature type="signal peptide" evidence="2">
    <location>
        <begin position="1"/>
        <end position="24"/>
    </location>
</feature>
<keyword evidence="1" id="KW-0812">Transmembrane</keyword>
<keyword evidence="1" id="KW-0472">Membrane</keyword>
<protein>
    <submittedName>
        <fullName evidence="3">Uncharacterized protein</fullName>
    </submittedName>
</protein>
<keyword evidence="1" id="KW-1133">Transmembrane helix</keyword>
<gene>
    <name evidence="3" type="ORF">SISNIDRAFT_461619</name>
</gene>
<feature type="transmembrane region" description="Helical" evidence="1">
    <location>
        <begin position="92"/>
        <end position="120"/>
    </location>
</feature>
<evidence type="ECO:0000256" key="1">
    <source>
        <dbReference type="SAM" id="Phobius"/>
    </source>
</evidence>
<sequence>MFKISSRFLISLFALLAAATFVYASAVPTEKRDAEAEKRQLIPANICSAIGILDVDNALTALNAVSASIDGVSLTPLVQDLVTGLDVCANGLAVVGVVAGLSGVVSLLVGLVEAIVAALLRFDLTTIISIIASVKLDISLSAVVNIVSGILPGTGGLLGASLPLSTLTGLVSLVLNLVLGLLDLSVLLQTILGIL</sequence>
<evidence type="ECO:0000256" key="2">
    <source>
        <dbReference type="SAM" id="SignalP"/>
    </source>
</evidence>
<keyword evidence="4" id="KW-1185">Reference proteome</keyword>
<feature type="chain" id="PRO_5007851781" evidence="2">
    <location>
        <begin position="25"/>
        <end position="195"/>
    </location>
</feature>
<dbReference type="AlphaFoldDB" id="A0A164MEF0"/>
<dbReference type="EMBL" id="KV419478">
    <property type="protein sequence ID" value="KZS86630.1"/>
    <property type="molecule type" value="Genomic_DNA"/>
</dbReference>
<evidence type="ECO:0000313" key="3">
    <source>
        <dbReference type="EMBL" id="KZS86630.1"/>
    </source>
</evidence>
<reference evidence="3 4" key="1">
    <citation type="journal article" date="2016" name="Mol. Biol. Evol.">
        <title>Comparative Genomics of Early-Diverging Mushroom-Forming Fungi Provides Insights into the Origins of Lignocellulose Decay Capabilities.</title>
        <authorList>
            <person name="Nagy L.G."/>
            <person name="Riley R."/>
            <person name="Tritt A."/>
            <person name="Adam C."/>
            <person name="Daum C."/>
            <person name="Floudas D."/>
            <person name="Sun H."/>
            <person name="Yadav J.S."/>
            <person name="Pangilinan J."/>
            <person name="Larsson K.H."/>
            <person name="Matsuura K."/>
            <person name="Barry K."/>
            <person name="Labutti K."/>
            <person name="Kuo R."/>
            <person name="Ohm R.A."/>
            <person name="Bhattacharya S.S."/>
            <person name="Shirouzu T."/>
            <person name="Yoshinaga Y."/>
            <person name="Martin F.M."/>
            <person name="Grigoriev I.V."/>
            <person name="Hibbett D.S."/>
        </authorList>
    </citation>
    <scope>NUCLEOTIDE SEQUENCE [LARGE SCALE GENOMIC DNA]</scope>
    <source>
        <strain evidence="3 4">HHB9708</strain>
    </source>
</reference>